<name>A0ACC0BKH2_CATRO</name>
<dbReference type="EMBL" id="CM044703">
    <property type="protein sequence ID" value="KAI5673093.1"/>
    <property type="molecule type" value="Genomic_DNA"/>
</dbReference>
<comment type="caution">
    <text evidence="1">The sequence shown here is derived from an EMBL/GenBank/DDBJ whole genome shotgun (WGS) entry which is preliminary data.</text>
</comment>
<dbReference type="Proteomes" id="UP001060085">
    <property type="component" value="Linkage Group LG03"/>
</dbReference>
<proteinExistence type="predicted"/>
<accession>A0ACC0BKH2</accession>
<protein>
    <submittedName>
        <fullName evidence="1">Uncharacterized protein</fullName>
    </submittedName>
</protein>
<reference evidence="2" key="1">
    <citation type="journal article" date="2023" name="Nat. Plants">
        <title>Single-cell RNA sequencing provides a high-resolution roadmap for understanding the multicellular compartmentation of specialized metabolism.</title>
        <authorList>
            <person name="Sun S."/>
            <person name="Shen X."/>
            <person name="Li Y."/>
            <person name="Li Y."/>
            <person name="Wang S."/>
            <person name="Li R."/>
            <person name="Zhang H."/>
            <person name="Shen G."/>
            <person name="Guo B."/>
            <person name="Wei J."/>
            <person name="Xu J."/>
            <person name="St-Pierre B."/>
            <person name="Chen S."/>
            <person name="Sun C."/>
        </authorList>
    </citation>
    <scope>NUCLEOTIDE SEQUENCE [LARGE SCALE GENOMIC DNA]</scope>
</reference>
<gene>
    <name evidence="1" type="ORF">M9H77_13457</name>
</gene>
<keyword evidence="2" id="KW-1185">Reference proteome</keyword>
<organism evidence="1 2">
    <name type="scientific">Catharanthus roseus</name>
    <name type="common">Madagascar periwinkle</name>
    <name type="synonym">Vinca rosea</name>
    <dbReference type="NCBI Taxonomy" id="4058"/>
    <lineage>
        <taxon>Eukaryota</taxon>
        <taxon>Viridiplantae</taxon>
        <taxon>Streptophyta</taxon>
        <taxon>Embryophyta</taxon>
        <taxon>Tracheophyta</taxon>
        <taxon>Spermatophyta</taxon>
        <taxon>Magnoliopsida</taxon>
        <taxon>eudicotyledons</taxon>
        <taxon>Gunneridae</taxon>
        <taxon>Pentapetalae</taxon>
        <taxon>asterids</taxon>
        <taxon>lamiids</taxon>
        <taxon>Gentianales</taxon>
        <taxon>Apocynaceae</taxon>
        <taxon>Rauvolfioideae</taxon>
        <taxon>Vinceae</taxon>
        <taxon>Catharanthinae</taxon>
        <taxon>Catharanthus</taxon>
    </lineage>
</organism>
<sequence>MSSSLPSSTSLAFSSSSSSSSSLGSSPDVSEAVKSDITEIISLCSNMDRLWRSIPAMSQRDLWKRKVEQVAEEADALKDSLDKYFLRNQRRIIFDDEAQAMQSVQSSSRMLDEAYATGVAVLSKYSEQRDHLKGAQRKALDVLNRSGLSNSVLRLIEKSNRIGRWIKYTGMIVTVMMIIMFWRWTS</sequence>
<evidence type="ECO:0000313" key="2">
    <source>
        <dbReference type="Proteomes" id="UP001060085"/>
    </source>
</evidence>
<evidence type="ECO:0000313" key="1">
    <source>
        <dbReference type="EMBL" id="KAI5673093.1"/>
    </source>
</evidence>